<dbReference type="AlphaFoldDB" id="A0A1J1LGC0"/>
<dbReference type="Proteomes" id="UP000184315">
    <property type="component" value="Unassembled WGS sequence"/>
</dbReference>
<proteinExistence type="predicted"/>
<accession>A0A1J1LGC0</accession>
<gene>
    <name evidence="1" type="ORF">PL9214291154</name>
</gene>
<protein>
    <submittedName>
        <fullName evidence="1">Uncharacterized protein</fullName>
    </submittedName>
</protein>
<dbReference type="STRING" id="671072.PL9214291154"/>
<dbReference type="EMBL" id="CZDF01000132">
    <property type="protein sequence ID" value="CUR31563.1"/>
    <property type="molecule type" value="Genomic_DNA"/>
</dbReference>
<organism evidence="1 2">
    <name type="scientific">Planktothrix tepida PCC 9214</name>
    <dbReference type="NCBI Taxonomy" id="671072"/>
    <lineage>
        <taxon>Bacteria</taxon>
        <taxon>Bacillati</taxon>
        <taxon>Cyanobacteriota</taxon>
        <taxon>Cyanophyceae</taxon>
        <taxon>Oscillatoriophycideae</taxon>
        <taxon>Oscillatoriales</taxon>
        <taxon>Microcoleaceae</taxon>
        <taxon>Planktothrix</taxon>
    </lineage>
</organism>
<sequence length="48" mass="5304">MVSPKFPEDPLCYISEDVLRIELFSVIHSLSLAKLCNSILPSGSPIFP</sequence>
<name>A0A1J1LGC0_9CYAN</name>
<reference evidence="2" key="1">
    <citation type="submission" date="2015-10" db="EMBL/GenBank/DDBJ databases">
        <authorList>
            <person name="Regsiter A."/>
            <person name="william w."/>
        </authorList>
    </citation>
    <scope>NUCLEOTIDE SEQUENCE [LARGE SCALE GENOMIC DNA]</scope>
</reference>
<evidence type="ECO:0000313" key="2">
    <source>
        <dbReference type="Proteomes" id="UP000184315"/>
    </source>
</evidence>
<keyword evidence="2" id="KW-1185">Reference proteome</keyword>
<evidence type="ECO:0000313" key="1">
    <source>
        <dbReference type="EMBL" id="CUR31563.1"/>
    </source>
</evidence>